<protein>
    <submittedName>
        <fullName evidence="2">Uncharacterized protein</fullName>
    </submittedName>
</protein>
<gene>
    <name evidence="2" type="ORF">DERF_014015</name>
</gene>
<keyword evidence="1" id="KW-0812">Transmembrane</keyword>
<reference evidence="2" key="1">
    <citation type="submission" date="2013-05" db="EMBL/GenBank/DDBJ databases">
        <authorList>
            <person name="Yim A.K.Y."/>
            <person name="Chan T.F."/>
            <person name="Ji K.M."/>
            <person name="Liu X.Y."/>
            <person name="Zhou J.W."/>
            <person name="Li R.Q."/>
            <person name="Yang K.Y."/>
            <person name="Li J."/>
            <person name="Li M."/>
            <person name="Law P.T.W."/>
            <person name="Wu Y.L."/>
            <person name="Cai Z.L."/>
            <person name="Qin H."/>
            <person name="Bao Y."/>
            <person name="Leung R.K.K."/>
            <person name="Ng P.K.S."/>
            <person name="Zou J."/>
            <person name="Zhong X.J."/>
            <person name="Ran P.X."/>
            <person name="Zhong N.S."/>
            <person name="Liu Z.G."/>
            <person name="Tsui S.K.W."/>
        </authorList>
    </citation>
    <scope>NUCLEOTIDE SEQUENCE</scope>
    <source>
        <strain evidence="2">Derf</strain>
        <tissue evidence="2">Whole organism</tissue>
    </source>
</reference>
<sequence>MAPISNSCIRMLTSVRSLPHLSTNGLRCRLPVMANLQISGKIGRRDDANCQCGLSEQSVHHLKFDCPLMNDRVYIMPVLIGEHNHIIIIYYLLLNNYHRFFTISLTRHNRLPTLTQHSTNEHTHTGHNITNDMPRYPHISVSIIELNVSLPNVAISVKSTLFILSFIISIILGLIYSIFVCAILLSFYRVVYLFFIYRVVLFLTLHWFYSSLSSRRTTFNTFLTLFCPTFTTHHTTTLCSLHSHNNTIERLCAELVSDFIKTTTNDTSPIMYSTTNWIKNVVRLRVAPVKQPRPSTVTTLSNHFSTTESYS</sequence>
<evidence type="ECO:0000256" key="1">
    <source>
        <dbReference type="SAM" id="Phobius"/>
    </source>
</evidence>
<organism evidence="2 3">
    <name type="scientific">Dermatophagoides farinae</name>
    <name type="common">American house dust mite</name>
    <dbReference type="NCBI Taxonomy" id="6954"/>
    <lineage>
        <taxon>Eukaryota</taxon>
        <taxon>Metazoa</taxon>
        <taxon>Ecdysozoa</taxon>
        <taxon>Arthropoda</taxon>
        <taxon>Chelicerata</taxon>
        <taxon>Arachnida</taxon>
        <taxon>Acari</taxon>
        <taxon>Acariformes</taxon>
        <taxon>Sarcoptiformes</taxon>
        <taxon>Astigmata</taxon>
        <taxon>Psoroptidia</taxon>
        <taxon>Analgoidea</taxon>
        <taxon>Pyroglyphidae</taxon>
        <taxon>Dermatophagoidinae</taxon>
        <taxon>Dermatophagoides</taxon>
    </lineage>
</organism>
<keyword evidence="1" id="KW-0472">Membrane</keyword>
<feature type="transmembrane region" description="Helical" evidence="1">
    <location>
        <begin position="161"/>
        <end position="185"/>
    </location>
</feature>
<accession>A0A922HSE4</accession>
<proteinExistence type="predicted"/>
<reference evidence="2" key="2">
    <citation type="journal article" date="2022" name="Res Sq">
        <title>Comparative Genomics Reveals Insights into the Divergent Evolution of Astigmatic Mites and Household Pest Adaptations.</title>
        <authorList>
            <person name="Xiong Q."/>
            <person name="Wan A.T.-Y."/>
            <person name="Liu X.-Y."/>
            <person name="Fung C.S.-H."/>
            <person name="Xiao X."/>
            <person name="Malainual N."/>
            <person name="Hou J."/>
            <person name="Wang L."/>
            <person name="Wang M."/>
            <person name="Yang K."/>
            <person name="Cui Y."/>
            <person name="Leung E."/>
            <person name="Nong W."/>
            <person name="Shin S.-K."/>
            <person name="Au S."/>
            <person name="Jeong K.Y."/>
            <person name="Chew F.T."/>
            <person name="Hui J."/>
            <person name="Leung T.F."/>
            <person name="Tungtrongchitr A."/>
            <person name="Zhong N."/>
            <person name="Liu Z."/>
            <person name="Tsui S."/>
        </authorList>
    </citation>
    <scope>NUCLEOTIDE SEQUENCE</scope>
    <source>
        <strain evidence="2">Derf</strain>
        <tissue evidence="2">Whole organism</tissue>
    </source>
</reference>
<comment type="caution">
    <text evidence="2">The sequence shown here is derived from an EMBL/GenBank/DDBJ whole genome shotgun (WGS) entry which is preliminary data.</text>
</comment>
<feature type="transmembrane region" description="Helical" evidence="1">
    <location>
        <begin position="191"/>
        <end position="209"/>
    </location>
</feature>
<feature type="transmembrane region" description="Helical" evidence="1">
    <location>
        <begin position="74"/>
        <end position="94"/>
    </location>
</feature>
<name>A0A922HSE4_DERFA</name>
<keyword evidence="3" id="KW-1185">Reference proteome</keyword>
<dbReference type="EMBL" id="ASGP02000007">
    <property type="protein sequence ID" value="KAH9498094.1"/>
    <property type="molecule type" value="Genomic_DNA"/>
</dbReference>
<evidence type="ECO:0000313" key="3">
    <source>
        <dbReference type="Proteomes" id="UP000790347"/>
    </source>
</evidence>
<dbReference type="Proteomes" id="UP000790347">
    <property type="component" value="Unassembled WGS sequence"/>
</dbReference>
<keyword evidence="1" id="KW-1133">Transmembrane helix</keyword>
<dbReference type="AlphaFoldDB" id="A0A922HSE4"/>
<evidence type="ECO:0000313" key="2">
    <source>
        <dbReference type="EMBL" id="KAH9498094.1"/>
    </source>
</evidence>